<accession>A0A936ZHG3</accession>
<dbReference type="InterPro" id="IPR001387">
    <property type="entry name" value="Cro/C1-type_HTH"/>
</dbReference>
<organism evidence="5 6">
    <name type="scientific">Microvirga aerilata</name>
    <dbReference type="NCBI Taxonomy" id="670292"/>
    <lineage>
        <taxon>Bacteria</taxon>
        <taxon>Pseudomonadati</taxon>
        <taxon>Pseudomonadota</taxon>
        <taxon>Alphaproteobacteria</taxon>
        <taxon>Hyphomicrobiales</taxon>
        <taxon>Methylobacteriaceae</taxon>
        <taxon>Microvirga</taxon>
    </lineage>
</organism>
<evidence type="ECO:0000313" key="5">
    <source>
        <dbReference type="EMBL" id="MBL0407800.1"/>
    </source>
</evidence>
<dbReference type="PANTHER" id="PTHR36511">
    <property type="entry name" value="MERR FAMILY BACTERIAL REGULATORY PROTEIN"/>
    <property type="match status" value="1"/>
</dbReference>
<comment type="caution">
    <text evidence="5">The sequence shown here is derived from an EMBL/GenBank/DDBJ whole genome shotgun (WGS) entry which is preliminary data.</text>
</comment>
<evidence type="ECO:0000256" key="2">
    <source>
        <dbReference type="ARBA" id="ARBA00023125"/>
    </source>
</evidence>
<dbReference type="InterPro" id="IPR052359">
    <property type="entry name" value="HTH-type_reg/antitoxin"/>
</dbReference>
<dbReference type="Pfam" id="PF01381">
    <property type="entry name" value="HTH_3"/>
    <property type="match status" value="1"/>
</dbReference>
<dbReference type="SMART" id="SM00530">
    <property type="entry name" value="HTH_XRE"/>
    <property type="match status" value="1"/>
</dbReference>
<dbReference type="PANTHER" id="PTHR36511:SF4">
    <property type="entry name" value="ANTITOXIN MQSA"/>
    <property type="match status" value="1"/>
</dbReference>
<keyword evidence="6" id="KW-1185">Reference proteome</keyword>
<reference evidence="5" key="1">
    <citation type="submission" date="2021-01" db="EMBL/GenBank/DDBJ databases">
        <title>Microvirga sp.</title>
        <authorList>
            <person name="Kim M.K."/>
        </authorList>
    </citation>
    <scope>NUCLEOTIDE SEQUENCE</scope>
    <source>
        <strain evidence="5">5420S-16</strain>
    </source>
</reference>
<dbReference type="Proteomes" id="UP000605848">
    <property type="component" value="Unassembled WGS sequence"/>
</dbReference>
<keyword evidence="2" id="KW-0238">DNA-binding</keyword>
<protein>
    <submittedName>
        <fullName evidence="5">Helix-turn-helix domain-containing protein</fullName>
    </submittedName>
</protein>
<dbReference type="RefSeq" id="WP_202065324.1">
    <property type="nucleotide sequence ID" value="NZ_JBHSMN010000277.1"/>
</dbReference>
<dbReference type="PROSITE" id="PS50943">
    <property type="entry name" value="HTH_CROC1"/>
    <property type="match status" value="1"/>
</dbReference>
<dbReference type="EMBL" id="JAEQMY010000114">
    <property type="protein sequence ID" value="MBL0407800.1"/>
    <property type="molecule type" value="Genomic_DNA"/>
</dbReference>
<evidence type="ECO:0000256" key="1">
    <source>
        <dbReference type="ARBA" id="ARBA00023015"/>
    </source>
</evidence>
<keyword evidence="3" id="KW-0804">Transcription</keyword>
<dbReference type="SUPFAM" id="SSF47413">
    <property type="entry name" value="lambda repressor-like DNA-binding domains"/>
    <property type="match status" value="1"/>
</dbReference>
<proteinExistence type="predicted"/>
<dbReference type="CDD" id="cd00093">
    <property type="entry name" value="HTH_XRE"/>
    <property type="match status" value="1"/>
</dbReference>
<evidence type="ECO:0000313" key="6">
    <source>
        <dbReference type="Proteomes" id="UP000605848"/>
    </source>
</evidence>
<evidence type="ECO:0000256" key="3">
    <source>
        <dbReference type="ARBA" id="ARBA00023163"/>
    </source>
</evidence>
<feature type="domain" description="HTH cro/C1-type" evidence="4">
    <location>
        <begin position="35"/>
        <end position="71"/>
    </location>
</feature>
<name>A0A936ZHG3_9HYPH</name>
<dbReference type="Gene3D" id="1.10.260.40">
    <property type="entry name" value="lambda repressor-like DNA-binding domains"/>
    <property type="match status" value="1"/>
</dbReference>
<sequence length="94" mass="10564">MDWVFGQSRWRMELQAGAVGKAECTYGPLLYVIDVQAIRKKTGLTQAAFASRVGVPVATLRNWEQRHRSPTGPARVLLAMLDRNPRIVEETLRG</sequence>
<keyword evidence="1" id="KW-0805">Transcription regulation</keyword>
<dbReference type="GO" id="GO:0003677">
    <property type="term" value="F:DNA binding"/>
    <property type="evidence" value="ECO:0007669"/>
    <property type="project" value="UniProtKB-KW"/>
</dbReference>
<dbReference type="InterPro" id="IPR010982">
    <property type="entry name" value="Lambda_DNA-bd_dom_sf"/>
</dbReference>
<evidence type="ECO:0000259" key="4">
    <source>
        <dbReference type="PROSITE" id="PS50943"/>
    </source>
</evidence>
<gene>
    <name evidence="5" type="ORF">JKG68_28235</name>
</gene>
<dbReference type="AlphaFoldDB" id="A0A936ZHG3"/>